<proteinExistence type="inferred from homology"/>
<dbReference type="InterPro" id="IPR013785">
    <property type="entry name" value="Aldolase_TIM"/>
</dbReference>
<dbReference type="Gene3D" id="3.20.20.70">
    <property type="entry name" value="Aldolase class I"/>
    <property type="match status" value="1"/>
</dbReference>
<keyword evidence="5" id="KW-0119">Carbohydrate metabolism</keyword>
<dbReference type="Proteomes" id="UP001596138">
    <property type="component" value="Unassembled WGS sequence"/>
</dbReference>
<dbReference type="EMBL" id="JBHSTI010000008">
    <property type="protein sequence ID" value="MFC6237273.1"/>
    <property type="molecule type" value="Genomic_DNA"/>
</dbReference>
<keyword evidence="4" id="KW-0456">Lyase</keyword>
<evidence type="ECO:0000256" key="3">
    <source>
        <dbReference type="ARBA" id="ARBA00011233"/>
    </source>
</evidence>
<name>A0ABW1SXW4_9ACTN</name>
<dbReference type="PANTHER" id="PTHR30246">
    <property type="entry name" value="2-KETO-3-DEOXY-6-PHOSPHOGLUCONATE ALDOLASE"/>
    <property type="match status" value="1"/>
</dbReference>
<evidence type="ECO:0000256" key="4">
    <source>
        <dbReference type="ARBA" id="ARBA00023239"/>
    </source>
</evidence>
<evidence type="ECO:0000313" key="7">
    <source>
        <dbReference type="Proteomes" id="UP001596138"/>
    </source>
</evidence>
<evidence type="ECO:0000256" key="1">
    <source>
        <dbReference type="ARBA" id="ARBA00004761"/>
    </source>
</evidence>
<evidence type="ECO:0000313" key="6">
    <source>
        <dbReference type="EMBL" id="MFC6237273.1"/>
    </source>
</evidence>
<dbReference type="SUPFAM" id="SSF51569">
    <property type="entry name" value="Aldolase"/>
    <property type="match status" value="1"/>
</dbReference>
<evidence type="ECO:0000256" key="2">
    <source>
        <dbReference type="ARBA" id="ARBA00006906"/>
    </source>
</evidence>
<accession>A0ABW1SXW4</accession>
<protein>
    <submittedName>
        <fullName evidence="6">Bifunctional 4-hydroxy-2-oxoglutarate aldolase/2-dehydro-3-deoxy-phosphogluconate aldolase</fullName>
    </submittedName>
</protein>
<dbReference type="RefSeq" id="WP_386764433.1">
    <property type="nucleotide sequence ID" value="NZ_JBHSTI010000008.1"/>
</dbReference>
<dbReference type="CDD" id="cd00452">
    <property type="entry name" value="KDPG_aldolase"/>
    <property type="match status" value="1"/>
</dbReference>
<sequence>MQLRTVAILRSFGPERSRELALRCWDIGVDLVEVPVQDDRGWASLAAVAAVSEGRPFGAGTVLTTHDSHRATDAGASVVISPGIDAAVVEAARAAGAMPLPGVLTPTDVTLAHSLGLSVCKLFPASQVGPAWLGDIRGPFPAMRFVAVGGVDHVTAADYLRAGAAGVGFGSSIERVLQASDPAGIIAGLHALCSPPGAAPDVLM</sequence>
<comment type="pathway">
    <text evidence="1">Carbohydrate acid metabolism.</text>
</comment>
<comment type="similarity">
    <text evidence="2">Belongs to the KHG/KDPG aldolase family.</text>
</comment>
<dbReference type="Pfam" id="PF01081">
    <property type="entry name" value="Aldolase"/>
    <property type="match status" value="1"/>
</dbReference>
<reference evidence="7" key="1">
    <citation type="journal article" date="2019" name="Int. J. Syst. Evol. Microbiol.">
        <title>The Global Catalogue of Microorganisms (GCM) 10K type strain sequencing project: providing services to taxonomists for standard genome sequencing and annotation.</title>
        <authorList>
            <consortium name="The Broad Institute Genomics Platform"/>
            <consortium name="The Broad Institute Genome Sequencing Center for Infectious Disease"/>
            <person name="Wu L."/>
            <person name="Ma J."/>
        </authorList>
    </citation>
    <scope>NUCLEOTIDE SEQUENCE [LARGE SCALE GENOMIC DNA]</scope>
    <source>
        <strain evidence="7">CGMCC 4.7317</strain>
    </source>
</reference>
<dbReference type="InterPro" id="IPR000887">
    <property type="entry name" value="Aldlse_KDPG_KHG"/>
</dbReference>
<keyword evidence="7" id="KW-1185">Reference proteome</keyword>
<organism evidence="6 7">
    <name type="scientific">Longivirga aurantiaca</name>
    <dbReference type="NCBI Taxonomy" id="1837743"/>
    <lineage>
        <taxon>Bacteria</taxon>
        <taxon>Bacillati</taxon>
        <taxon>Actinomycetota</taxon>
        <taxon>Actinomycetes</taxon>
        <taxon>Sporichthyales</taxon>
        <taxon>Sporichthyaceae</taxon>
        <taxon>Longivirga</taxon>
    </lineage>
</organism>
<comment type="caution">
    <text evidence="6">The sequence shown here is derived from an EMBL/GenBank/DDBJ whole genome shotgun (WGS) entry which is preliminary data.</text>
</comment>
<comment type="subunit">
    <text evidence="3">Homotrimer.</text>
</comment>
<evidence type="ECO:0000256" key="5">
    <source>
        <dbReference type="ARBA" id="ARBA00023277"/>
    </source>
</evidence>
<gene>
    <name evidence="6" type="ORF">ACFQGU_05260</name>
</gene>
<dbReference type="PANTHER" id="PTHR30246:SF1">
    <property type="entry name" value="2-DEHYDRO-3-DEOXY-6-PHOSPHOGALACTONATE ALDOLASE-RELATED"/>
    <property type="match status" value="1"/>
</dbReference>